<evidence type="ECO:0000256" key="1">
    <source>
        <dbReference type="ARBA" id="ARBA00023015"/>
    </source>
</evidence>
<dbReference type="GO" id="GO:0000976">
    <property type="term" value="F:transcription cis-regulatory region binding"/>
    <property type="evidence" value="ECO:0007669"/>
    <property type="project" value="TreeGrafter"/>
</dbReference>
<feature type="domain" description="HTH tetR-type" evidence="5">
    <location>
        <begin position="36"/>
        <end position="96"/>
    </location>
</feature>
<organism evidence="6 7">
    <name type="scientific">Bifidobacterium reuteri DSM 23975</name>
    <dbReference type="NCBI Taxonomy" id="1437610"/>
    <lineage>
        <taxon>Bacteria</taxon>
        <taxon>Bacillati</taxon>
        <taxon>Actinomycetota</taxon>
        <taxon>Actinomycetes</taxon>
        <taxon>Bifidobacteriales</taxon>
        <taxon>Bifidobacteriaceae</taxon>
        <taxon>Bifidobacterium</taxon>
    </lineage>
</organism>
<evidence type="ECO:0000256" key="3">
    <source>
        <dbReference type="ARBA" id="ARBA00023163"/>
    </source>
</evidence>
<name>A0A087CYF5_9BIFI</name>
<proteinExistence type="predicted"/>
<accession>A0A087CYF5</accession>
<dbReference type="SUPFAM" id="SSF48498">
    <property type="entry name" value="Tetracyclin repressor-like, C-terminal domain"/>
    <property type="match status" value="1"/>
</dbReference>
<feature type="DNA-binding region" description="H-T-H motif" evidence="4">
    <location>
        <begin position="59"/>
        <end position="78"/>
    </location>
</feature>
<evidence type="ECO:0000313" key="6">
    <source>
        <dbReference type="EMBL" id="KFI88305.1"/>
    </source>
</evidence>
<dbReference type="PANTHER" id="PTHR30055:SF234">
    <property type="entry name" value="HTH-TYPE TRANSCRIPTIONAL REGULATOR BETI"/>
    <property type="match status" value="1"/>
</dbReference>
<dbReference type="Pfam" id="PF00440">
    <property type="entry name" value="TetR_N"/>
    <property type="match status" value="1"/>
</dbReference>
<dbReference type="EMBL" id="JGZK01000001">
    <property type="protein sequence ID" value="KFI88305.1"/>
    <property type="molecule type" value="Genomic_DNA"/>
</dbReference>
<dbReference type="Proteomes" id="UP000028984">
    <property type="component" value="Unassembled WGS sequence"/>
</dbReference>
<dbReference type="PANTHER" id="PTHR30055">
    <property type="entry name" value="HTH-TYPE TRANSCRIPTIONAL REGULATOR RUTR"/>
    <property type="match status" value="1"/>
</dbReference>
<dbReference type="InterPro" id="IPR009057">
    <property type="entry name" value="Homeodomain-like_sf"/>
</dbReference>
<dbReference type="InterPro" id="IPR036271">
    <property type="entry name" value="Tet_transcr_reg_TetR-rel_C_sf"/>
</dbReference>
<keyword evidence="3" id="KW-0804">Transcription</keyword>
<protein>
    <submittedName>
        <fullName evidence="6">Transcriptional regulator, TetR family</fullName>
    </submittedName>
</protein>
<dbReference type="InterPro" id="IPR001647">
    <property type="entry name" value="HTH_TetR"/>
</dbReference>
<dbReference type="AlphaFoldDB" id="A0A087CYF5"/>
<dbReference type="SUPFAM" id="SSF46689">
    <property type="entry name" value="Homeodomain-like"/>
    <property type="match status" value="1"/>
</dbReference>
<keyword evidence="1" id="KW-0805">Transcription regulation</keyword>
<keyword evidence="7" id="KW-1185">Reference proteome</keyword>
<evidence type="ECO:0000256" key="2">
    <source>
        <dbReference type="ARBA" id="ARBA00023125"/>
    </source>
</evidence>
<dbReference type="PRINTS" id="PR00455">
    <property type="entry name" value="HTHTETR"/>
</dbReference>
<dbReference type="STRING" id="1437610.BREU_0413"/>
<dbReference type="eggNOG" id="COG1309">
    <property type="taxonomic scope" value="Bacteria"/>
</dbReference>
<evidence type="ECO:0000259" key="5">
    <source>
        <dbReference type="PROSITE" id="PS50977"/>
    </source>
</evidence>
<sequence length="290" mass="32107">MKTISGTAITAKPVSKSPVIPMAAPSVAPRAERRREATDRKLMHATLQIAVERGISGVTIEEVARRSGVAKTTIYRRYHNSNELLRSISAMYLVSGEAGPVPSPTREHFTQLLQRLVDWVRDNNIDVKHVGIVLSSEAEFFHHIVDQVITPWLKQVRTFIGQGVAQGIFRPGIDERLLLSTIIGSLVAYEPSWAPAAQTVQAPMRARTTSQTQTVRKPAQTQVLMQAQVQTVRKPAQTQTVRKPAQTRIRILSRRTAVWPTARLAVWPAALIAMLQPVLIALRATTAGWV</sequence>
<keyword evidence="2 4" id="KW-0238">DNA-binding</keyword>
<comment type="caution">
    <text evidence="6">The sequence shown here is derived from an EMBL/GenBank/DDBJ whole genome shotgun (WGS) entry which is preliminary data.</text>
</comment>
<reference evidence="6 7" key="1">
    <citation type="submission" date="2014-03" db="EMBL/GenBank/DDBJ databases">
        <title>Genomics of Bifidobacteria.</title>
        <authorList>
            <person name="Ventura M."/>
            <person name="Milani C."/>
            <person name="Lugli G.A."/>
        </authorList>
    </citation>
    <scope>NUCLEOTIDE SEQUENCE [LARGE SCALE GENOMIC DNA]</scope>
    <source>
        <strain evidence="6 7">DSM 23975</strain>
    </source>
</reference>
<dbReference type="GO" id="GO:0003700">
    <property type="term" value="F:DNA-binding transcription factor activity"/>
    <property type="evidence" value="ECO:0007669"/>
    <property type="project" value="TreeGrafter"/>
</dbReference>
<dbReference type="Gene3D" id="1.10.357.10">
    <property type="entry name" value="Tetracycline Repressor, domain 2"/>
    <property type="match status" value="1"/>
</dbReference>
<evidence type="ECO:0000256" key="4">
    <source>
        <dbReference type="PROSITE-ProRule" id="PRU00335"/>
    </source>
</evidence>
<dbReference type="Gene3D" id="1.10.10.60">
    <property type="entry name" value="Homeodomain-like"/>
    <property type="match status" value="1"/>
</dbReference>
<evidence type="ECO:0000313" key="7">
    <source>
        <dbReference type="Proteomes" id="UP000028984"/>
    </source>
</evidence>
<dbReference type="PROSITE" id="PS50977">
    <property type="entry name" value="HTH_TETR_2"/>
    <property type="match status" value="1"/>
</dbReference>
<dbReference type="InterPro" id="IPR050109">
    <property type="entry name" value="HTH-type_TetR-like_transc_reg"/>
</dbReference>
<gene>
    <name evidence="6" type="ORF">BREU_0413</name>
</gene>